<accession>A0A2M8LV01</accession>
<feature type="chain" id="PRO_5014825037" description="Pyrrolo-quinoline quinone repeat domain-containing protein" evidence="5">
    <location>
        <begin position="31"/>
        <end position="541"/>
    </location>
</feature>
<evidence type="ECO:0000313" key="7">
    <source>
        <dbReference type="EMBL" id="PJE95791.1"/>
    </source>
</evidence>
<dbReference type="PANTHER" id="PTHR32303:SF10">
    <property type="entry name" value="OUTER MEMBRANE PROTEIN ASSEMBLY FACTOR BAMB"/>
    <property type="match status" value="1"/>
</dbReference>
<proteinExistence type="inferred from homology"/>
<comment type="caution">
    <text evidence="7">The sequence shown here is derived from an EMBL/GenBank/DDBJ whole genome shotgun (WGS) entry which is preliminary data.</text>
</comment>
<dbReference type="InterPro" id="IPR015943">
    <property type="entry name" value="WD40/YVTN_repeat-like_dom_sf"/>
</dbReference>
<dbReference type="PANTHER" id="PTHR32303">
    <property type="entry name" value="QUINOPROTEIN ALCOHOL DEHYDROGENASE (CYTOCHROME C)"/>
    <property type="match status" value="1"/>
</dbReference>
<evidence type="ECO:0000256" key="3">
    <source>
        <dbReference type="ARBA" id="ARBA00023002"/>
    </source>
</evidence>
<comment type="similarity">
    <text evidence="2">Belongs to the bacterial PQQ dehydrogenase family.</text>
</comment>
<dbReference type="Gene3D" id="2.130.10.10">
    <property type="entry name" value="YVTN repeat-like/Quinoprotein amine dehydrogenase"/>
    <property type="match status" value="1"/>
</dbReference>
<dbReference type="InterPro" id="IPR002372">
    <property type="entry name" value="PQQ_rpt_dom"/>
</dbReference>
<dbReference type="AlphaFoldDB" id="A0A2M8LV01"/>
<reference evidence="7 8" key="1">
    <citation type="submission" date="2017-11" db="EMBL/GenBank/DDBJ databases">
        <title>Streptomyces carmine sp. nov., a novel actinomycete isolated from Sophora alopecuroides in Xinjiang, China.</title>
        <authorList>
            <person name="Wang Y."/>
            <person name="Luo X."/>
            <person name="Wan C."/>
            <person name="Zhang L."/>
        </authorList>
    </citation>
    <scope>NUCLEOTIDE SEQUENCE [LARGE SCALE GENOMIC DNA]</scope>
    <source>
        <strain evidence="7 8">TRM SA0054</strain>
    </source>
</reference>
<comment type="cofactor">
    <cofactor evidence="1">
        <name>pyrroloquinoline quinone</name>
        <dbReference type="ChEBI" id="CHEBI:58442"/>
    </cofactor>
</comment>
<feature type="domain" description="Pyrrolo-quinoline quinone repeat" evidence="6">
    <location>
        <begin position="79"/>
        <end position="195"/>
    </location>
</feature>
<keyword evidence="8" id="KW-1185">Reference proteome</keyword>
<dbReference type="InterPro" id="IPR011047">
    <property type="entry name" value="Quinoprotein_ADH-like_sf"/>
</dbReference>
<dbReference type="Proteomes" id="UP000230407">
    <property type="component" value="Unassembled WGS sequence"/>
</dbReference>
<feature type="signal peptide" evidence="5">
    <location>
        <begin position="1"/>
        <end position="30"/>
    </location>
</feature>
<protein>
    <recommendedName>
        <fullName evidence="6">Pyrrolo-quinoline quinone repeat domain-containing protein</fullName>
    </recommendedName>
</protein>
<dbReference type="InterPro" id="IPR018391">
    <property type="entry name" value="PQQ_b-propeller_rpt"/>
</dbReference>
<dbReference type="Gene3D" id="2.140.10.10">
    <property type="entry name" value="Quinoprotein alcohol dehydrogenase-like superfamily"/>
    <property type="match status" value="1"/>
</dbReference>
<keyword evidence="3" id="KW-0560">Oxidoreductase</keyword>
<organism evidence="7 8">
    <name type="scientific">Streptomyces carminius</name>
    <dbReference type="NCBI Taxonomy" id="2665496"/>
    <lineage>
        <taxon>Bacteria</taxon>
        <taxon>Bacillati</taxon>
        <taxon>Actinomycetota</taxon>
        <taxon>Actinomycetes</taxon>
        <taxon>Kitasatosporales</taxon>
        <taxon>Streptomycetaceae</taxon>
        <taxon>Streptomyces</taxon>
    </lineage>
</organism>
<dbReference type="SUPFAM" id="SSF50998">
    <property type="entry name" value="Quinoprotein alcohol dehydrogenase-like"/>
    <property type="match status" value="2"/>
</dbReference>
<evidence type="ECO:0000313" key="8">
    <source>
        <dbReference type="Proteomes" id="UP000230407"/>
    </source>
</evidence>
<dbReference type="RefSeq" id="WP_100203516.1">
    <property type="nucleotide sequence ID" value="NZ_PGGW01000061.1"/>
</dbReference>
<name>A0A2M8LV01_9ACTN</name>
<feature type="domain" description="Pyrrolo-quinoline quinone repeat" evidence="6">
    <location>
        <begin position="382"/>
        <end position="522"/>
    </location>
</feature>
<sequence>MPMRHKRYFLASLSFLLAALVGVAGTPAVAAPDGAAGTGTGPGRPGGPDRWVMGGHDLANSRSNPFERRLGPSNADELAVKWTAATEGDVSATPAVVDGAVYYPDWGGRFWKVNARTGKVIWSRSVAEYTGIEGAVSRSSPAVVGDTVYIGTQQGARLLAIDTATGELRWNTPVDDHPYAILTQSPAVYGGVVYQGVSSDEETAAGDPDYPCCTFRGSVVAADAATGEVLWKTYTTPEGAEGEDPSDAFSGAATWSGTPAIDPESGTVYITTGNNYTVPRSVTDCQEAGGTATECLPPENMINSFIALDMRTGEVKWATGQDRFDSWNTGCLPQFPPNNCPIIPGPDHDFGDGAHLFTLSGGEHGEGRKAVGAGQKSGEYWMLDATTGEVLWSSAVGPGGEFGGIQWGTATDGERVYFTETNINGLPYELPDGRTIDHSSFGALDPATGEILWQVPEPHQGTATAAVTVANGVLYASSLNNHMYAFDAATGELLWDFEGEGASAAGPAVTGGTVYWGNGYARIGLGDPSRTFYAFSAPRRR</sequence>
<dbReference type="GO" id="GO:0016491">
    <property type="term" value="F:oxidoreductase activity"/>
    <property type="evidence" value="ECO:0007669"/>
    <property type="project" value="UniProtKB-KW"/>
</dbReference>
<evidence type="ECO:0000256" key="4">
    <source>
        <dbReference type="SAM" id="MobiDB-lite"/>
    </source>
</evidence>
<evidence type="ECO:0000256" key="1">
    <source>
        <dbReference type="ARBA" id="ARBA00001931"/>
    </source>
</evidence>
<dbReference type="SMART" id="SM00564">
    <property type="entry name" value="PQQ"/>
    <property type="match status" value="6"/>
</dbReference>
<feature type="compositionally biased region" description="Gly residues" evidence="4">
    <location>
        <begin position="36"/>
        <end position="46"/>
    </location>
</feature>
<feature type="region of interest" description="Disordered" evidence="4">
    <location>
        <begin position="33"/>
        <end position="70"/>
    </location>
</feature>
<dbReference type="Pfam" id="PF13360">
    <property type="entry name" value="PQQ_2"/>
    <property type="match status" value="2"/>
</dbReference>
<gene>
    <name evidence="7" type="ORF">CUT44_21275</name>
</gene>
<dbReference type="EMBL" id="PGGW01000061">
    <property type="protein sequence ID" value="PJE95791.1"/>
    <property type="molecule type" value="Genomic_DNA"/>
</dbReference>
<keyword evidence="5" id="KW-0732">Signal</keyword>
<evidence type="ECO:0000259" key="6">
    <source>
        <dbReference type="Pfam" id="PF13360"/>
    </source>
</evidence>
<evidence type="ECO:0000256" key="2">
    <source>
        <dbReference type="ARBA" id="ARBA00008156"/>
    </source>
</evidence>
<evidence type="ECO:0000256" key="5">
    <source>
        <dbReference type="SAM" id="SignalP"/>
    </source>
</evidence>